<dbReference type="PANTHER" id="PTHR10961:SF10">
    <property type="entry name" value="FAD DEPENDENT OXIDOREDUCTASE DOMAIN-CONTAINING PROTEIN"/>
    <property type="match status" value="1"/>
</dbReference>
<evidence type="ECO:0000313" key="7">
    <source>
        <dbReference type="EMBL" id="CAH1796506.1"/>
    </source>
</evidence>
<dbReference type="AlphaFoldDB" id="A0A8J1XUM1"/>
<comment type="caution">
    <text evidence="7">The sequence shown here is derived from an EMBL/GenBank/DDBJ whole genome shotgun (WGS) entry which is preliminary data.</text>
</comment>
<proteinExistence type="inferred from homology"/>
<evidence type="ECO:0000256" key="3">
    <source>
        <dbReference type="ARBA" id="ARBA00022630"/>
    </source>
</evidence>
<comment type="similarity">
    <text evidence="2">Belongs to the MSOX/MTOX family.</text>
</comment>
<gene>
    <name evidence="7" type="ORF">OFUS_LOCUS20909</name>
</gene>
<evidence type="ECO:0000313" key="8">
    <source>
        <dbReference type="Proteomes" id="UP000749559"/>
    </source>
</evidence>
<evidence type="ECO:0000256" key="5">
    <source>
        <dbReference type="ARBA" id="ARBA00023002"/>
    </source>
</evidence>
<dbReference type="EMBL" id="CAIIXF020000010">
    <property type="protein sequence ID" value="CAH1796506.1"/>
    <property type="molecule type" value="Genomic_DNA"/>
</dbReference>
<dbReference type="SUPFAM" id="SSF51905">
    <property type="entry name" value="FAD/NAD(P)-binding domain"/>
    <property type="match status" value="1"/>
</dbReference>
<dbReference type="OrthoDB" id="424974at2759"/>
<evidence type="ECO:0000256" key="1">
    <source>
        <dbReference type="ARBA" id="ARBA00001974"/>
    </source>
</evidence>
<sequence>MKNNVLPKSMLENAHGSGIPMYDLCVIGAGMIGSATAKHVSEIKRENQRICLIGPSEPKDRHNDTERDIYGAHYDEGRIARTTDSNPVRATLAERSIKVYRELERQSGVRFFSEVGYVALAKKDSIYIKKIIAASAKCHLNFEVLNSRKAKVEFPFLNVNDNDSCIIEKKTSGHINPRNLIQALQLVAKQNGCDIIDDVVNGVQSITRANSDTYSEITLSSGQKLFSKKVLLATGAFTAFRNLLPRHPEPNIALISQTVLKVEIDEHDAYKLRNMPSISYDQQEETQCLPNNVLSHAYILPPIRYPDGKIYIKVGHGSDFEMTLTSSKEVAEWYQGHGHPDAKQPLLGTLQHVVKGFTPLSTTCDTCVTTRTPTSRLYIDMLSPTLGVAIGGNGWAAKSCIEIGKIAALMVTSDSGHWTYDIPRENFRFCTKKLSKL</sequence>
<evidence type="ECO:0000256" key="2">
    <source>
        <dbReference type="ARBA" id="ARBA00010989"/>
    </source>
</evidence>
<reference evidence="7" key="1">
    <citation type="submission" date="2022-03" db="EMBL/GenBank/DDBJ databases">
        <authorList>
            <person name="Martin C."/>
        </authorList>
    </citation>
    <scope>NUCLEOTIDE SEQUENCE</scope>
</reference>
<accession>A0A8J1XUM1</accession>
<dbReference type="GO" id="GO:0050660">
    <property type="term" value="F:flavin adenine dinucleotide binding"/>
    <property type="evidence" value="ECO:0007669"/>
    <property type="project" value="InterPro"/>
</dbReference>
<dbReference type="GO" id="GO:0008115">
    <property type="term" value="F:sarcosine oxidase activity"/>
    <property type="evidence" value="ECO:0007669"/>
    <property type="project" value="TreeGrafter"/>
</dbReference>
<dbReference type="InterPro" id="IPR006076">
    <property type="entry name" value="FAD-dep_OxRdtase"/>
</dbReference>
<dbReference type="InterPro" id="IPR045170">
    <property type="entry name" value="MTOX"/>
</dbReference>
<dbReference type="Pfam" id="PF01266">
    <property type="entry name" value="DAO"/>
    <property type="match status" value="1"/>
</dbReference>
<dbReference type="InterPro" id="IPR036188">
    <property type="entry name" value="FAD/NAD-bd_sf"/>
</dbReference>
<name>A0A8J1XUM1_OWEFU</name>
<evidence type="ECO:0000259" key="6">
    <source>
        <dbReference type="Pfam" id="PF01266"/>
    </source>
</evidence>
<keyword evidence="3" id="KW-0285">Flavoprotein</keyword>
<evidence type="ECO:0000256" key="4">
    <source>
        <dbReference type="ARBA" id="ARBA00022827"/>
    </source>
</evidence>
<dbReference type="PANTHER" id="PTHR10961">
    <property type="entry name" value="PEROXISOMAL SARCOSINE OXIDASE"/>
    <property type="match status" value="1"/>
</dbReference>
<keyword evidence="8" id="KW-1185">Reference proteome</keyword>
<protein>
    <recommendedName>
        <fullName evidence="6">FAD dependent oxidoreductase domain-containing protein</fullName>
    </recommendedName>
</protein>
<organism evidence="7 8">
    <name type="scientific">Owenia fusiformis</name>
    <name type="common">Polychaete worm</name>
    <dbReference type="NCBI Taxonomy" id="6347"/>
    <lineage>
        <taxon>Eukaryota</taxon>
        <taxon>Metazoa</taxon>
        <taxon>Spiralia</taxon>
        <taxon>Lophotrochozoa</taxon>
        <taxon>Annelida</taxon>
        <taxon>Polychaeta</taxon>
        <taxon>Sedentaria</taxon>
        <taxon>Canalipalpata</taxon>
        <taxon>Sabellida</taxon>
        <taxon>Oweniida</taxon>
        <taxon>Oweniidae</taxon>
        <taxon>Owenia</taxon>
    </lineage>
</organism>
<dbReference type="Gene3D" id="3.30.9.10">
    <property type="entry name" value="D-Amino Acid Oxidase, subunit A, domain 2"/>
    <property type="match status" value="1"/>
</dbReference>
<keyword evidence="4" id="KW-0274">FAD</keyword>
<feature type="domain" description="FAD dependent oxidoreductase" evidence="6">
    <location>
        <begin position="23"/>
        <end position="408"/>
    </location>
</feature>
<keyword evidence="5" id="KW-0560">Oxidoreductase</keyword>
<comment type="cofactor">
    <cofactor evidence="1">
        <name>FAD</name>
        <dbReference type="ChEBI" id="CHEBI:57692"/>
    </cofactor>
</comment>
<dbReference type="Proteomes" id="UP000749559">
    <property type="component" value="Unassembled WGS sequence"/>
</dbReference>
<dbReference type="Gene3D" id="3.50.50.60">
    <property type="entry name" value="FAD/NAD(P)-binding domain"/>
    <property type="match status" value="1"/>
</dbReference>